<dbReference type="RefSeq" id="WP_149403463.1">
    <property type="nucleotide sequence ID" value="NZ_BIXY01000076.1"/>
</dbReference>
<evidence type="ECO:0000256" key="1">
    <source>
        <dbReference type="SAM" id="MobiDB-lite"/>
    </source>
</evidence>
<keyword evidence="2" id="KW-0812">Transmembrane</keyword>
<comment type="caution">
    <text evidence="3">The sequence shown here is derived from an EMBL/GenBank/DDBJ whole genome shotgun (WGS) entry which is preliminary data.</text>
</comment>
<evidence type="ECO:0000313" key="4">
    <source>
        <dbReference type="Proteomes" id="UP000322530"/>
    </source>
</evidence>
<gene>
    <name evidence="3" type="ORF">KDI_41510</name>
</gene>
<name>A0A5A5TGU4_9CHLR</name>
<keyword evidence="4" id="KW-1185">Reference proteome</keyword>
<evidence type="ECO:0000313" key="3">
    <source>
        <dbReference type="EMBL" id="GCF10587.1"/>
    </source>
</evidence>
<reference evidence="3 4" key="1">
    <citation type="submission" date="2019-01" db="EMBL/GenBank/DDBJ databases">
        <title>Draft genome sequence of Dictyobacter sp. Uno17.</title>
        <authorList>
            <person name="Wang C.M."/>
            <person name="Zheng Y."/>
            <person name="Sakai Y."/>
            <person name="Abe K."/>
            <person name="Yokota A."/>
            <person name="Yabe S."/>
        </authorList>
    </citation>
    <scope>NUCLEOTIDE SEQUENCE [LARGE SCALE GENOMIC DNA]</scope>
    <source>
        <strain evidence="3 4">Uno17</strain>
    </source>
</reference>
<keyword evidence="2" id="KW-0472">Membrane</keyword>
<dbReference type="Proteomes" id="UP000322530">
    <property type="component" value="Unassembled WGS sequence"/>
</dbReference>
<sequence length="109" mass="11351">MERSSSIIPNEASSQTDTHAMTAVTRSSWSSVLRLLLVVSLAAGAILTTALGTTLSAYAATATETTAHTTPITSPPIVSGVDKAQQLLLKLAQQYPAPTTSAKKVRCSH</sequence>
<organism evidence="3 4">
    <name type="scientific">Dictyobacter arantiisoli</name>
    <dbReference type="NCBI Taxonomy" id="2014874"/>
    <lineage>
        <taxon>Bacteria</taxon>
        <taxon>Bacillati</taxon>
        <taxon>Chloroflexota</taxon>
        <taxon>Ktedonobacteria</taxon>
        <taxon>Ktedonobacterales</taxon>
        <taxon>Dictyobacteraceae</taxon>
        <taxon>Dictyobacter</taxon>
    </lineage>
</organism>
<feature type="transmembrane region" description="Helical" evidence="2">
    <location>
        <begin position="35"/>
        <end position="60"/>
    </location>
</feature>
<feature type="region of interest" description="Disordered" evidence="1">
    <location>
        <begin position="1"/>
        <end position="21"/>
    </location>
</feature>
<keyword evidence="2" id="KW-1133">Transmembrane helix</keyword>
<evidence type="ECO:0000256" key="2">
    <source>
        <dbReference type="SAM" id="Phobius"/>
    </source>
</evidence>
<feature type="compositionally biased region" description="Polar residues" evidence="1">
    <location>
        <begin position="1"/>
        <end position="19"/>
    </location>
</feature>
<accession>A0A5A5TGU4</accession>
<protein>
    <submittedName>
        <fullName evidence="3">Uncharacterized protein</fullName>
    </submittedName>
</protein>
<dbReference type="AlphaFoldDB" id="A0A5A5TGU4"/>
<dbReference type="EMBL" id="BIXY01000076">
    <property type="protein sequence ID" value="GCF10587.1"/>
    <property type="molecule type" value="Genomic_DNA"/>
</dbReference>
<proteinExistence type="predicted"/>